<accession>A0A1G7VM98</accession>
<dbReference type="InterPro" id="IPR025507">
    <property type="entry name" value="DUF4394"/>
</dbReference>
<protein>
    <recommendedName>
        <fullName evidence="1">DUF4394 domain-containing protein</fullName>
    </recommendedName>
</protein>
<dbReference type="STRING" id="659014.SAMN04487996_120126"/>
<organism evidence="2 3">
    <name type="scientific">Dyadobacter soli</name>
    <dbReference type="NCBI Taxonomy" id="659014"/>
    <lineage>
        <taxon>Bacteria</taxon>
        <taxon>Pseudomonadati</taxon>
        <taxon>Bacteroidota</taxon>
        <taxon>Cytophagia</taxon>
        <taxon>Cytophagales</taxon>
        <taxon>Spirosomataceae</taxon>
        <taxon>Dyadobacter</taxon>
    </lineage>
</organism>
<dbReference type="EMBL" id="FNAN01000020">
    <property type="protein sequence ID" value="SDG60946.1"/>
    <property type="molecule type" value="Genomic_DNA"/>
</dbReference>
<dbReference type="Pfam" id="PF14339">
    <property type="entry name" value="DUF4394"/>
    <property type="match status" value="2"/>
</dbReference>
<dbReference type="SUPFAM" id="SSF82171">
    <property type="entry name" value="DPP6 N-terminal domain-like"/>
    <property type="match status" value="1"/>
</dbReference>
<keyword evidence="3" id="KW-1185">Reference proteome</keyword>
<evidence type="ECO:0000313" key="3">
    <source>
        <dbReference type="Proteomes" id="UP000198748"/>
    </source>
</evidence>
<proteinExistence type="predicted"/>
<reference evidence="3" key="1">
    <citation type="submission" date="2016-10" db="EMBL/GenBank/DDBJ databases">
        <authorList>
            <person name="Varghese N."/>
            <person name="Submissions S."/>
        </authorList>
    </citation>
    <scope>NUCLEOTIDE SEQUENCE [LARGE SCALE GENOMIC DNA]</scope>
    <source>
        <strain evidence="3">DSM 25329</strain>
    </source>
</reference>
<evidence type="ECO:0000313" key="2">
    <source>
        <dbReference type="EMBL" id="SDG60946.1"/>
    </source>
</evidence>
<dbReference type="Proteomes" id="UP000198748">
    <property type="component" value="Unassembled WGS sequence"/>
</dbReference>
<evidence type="ECO:0000259" key="1">
    <source>
        <dbReference type="Pfam" id="PF14339"/>
    </source>
</evidence>
<sequence>MEIVLCRNPQSTKGWVIHTIQLTMKIFNKLLLGLVALALPIYSCEDHAPSGGDPVEVPGPPEGIFFALAENNLLYELDASNPSQPRQVIKIETQYPKEKVISIDFRPATGQLNALTDHGTLYALNVNTNRISRPNPVNPAPQPAEKPAVLPYLPFDFDPVTDEIRLIAFGAIIRYESETFKIVEGSAQPAGDQLSYVEEIAFGTNYSGAKSAALYGLDPTHDKLVRFNSGQVNTVETSLDLGKDITSVGGFDISPRTGKHQEYGLAAVQVGGRWELDVLDLGDGRLRKLGNLPDGDKFIGIAVPTPVAYALTADNHLISFNPAYGADKAPGLIVDKTITGLPANVKLLGLDFSVEVTPRLYALASNSKIYRINQMTGEATEKSTLSMPLELTNDPAFALDFDPVDNKLMVANTTKHAFKADINTGLVSEFGALTIDDQPFGPSGIAFGNSQVGAPEGSAKLFAIDGETKKLYERVGRKEFKEVGDLSTGFDKYNGFDIGGTPDEFGFALLTDRGKTTLWRMSLETGVSDPVTTIPYKIVGFTLGAYLNTITEI</sequence>
<gene>
    <name evidence="2" type="ORF">SAMN04487996_120126</name>
</gene>
<dbReference type="OrthoDB" id="909261at2"/>
<feature type="domain" description="DUF4394" evidence="1">
    <location>
        <begin position="74"/>
        <end position="302"/>
    </location>
</feature>
<dbReference type="AlphaFoldDB" id="A0A1G7VM98"/>
<feature type="domain" description="DUF4394" evidence="1">
    <location>
        <begin position="330"/>
        <end position="536"/>
    </location>
</feature>
<name>A0A1G7VM98_9BACT</name>